<feature type="domain" description="Type II restriction enzyme NaeI" evidence="4">
    <location>
        <begin position="42"/>
        <end position="276"/>
    </location>
</feature>
<protein>
    <recommendedName>
        <fullName evidence="4">Type II restriction enzyme NaeI domain-containing protein</fullName>
    </recommendedName>
</protein>
<comment type="caution">
    <text evidence="5">The sequence shown here is derived from an EMBL/GenBank/DDBJ whole genome shotgun (WGS) entry which is preliminary data.</text>
</comment>
<dbReference type="Proteomes" id="UP000606115">
    <property type="component" value="Unassembled WGS sequence"/>
</dbReference>
<dbReference type="Gene3D" id="3.40.600.10">
    <property type="entry name" value="DNA mismatch repair MutH/Restriction endonuclease, type II"/>
    <property type="match status" value="1"/>
</dbReference>
<reference evidence="6" key="1">
    <citation type="journal article" date="2019" name="Int. J. Syst. Evol. Microbiol.">
        <title>The Global Catalogue of Microorganisms (GCM) 10K type strain sequencing project: providing services to taxonomists for standard genome sequencing and annotation.</title>
        <authorList>
            <consortium name="The Broad Institute Genomics Platform"/>
            <consortium name="The Broad Institute Genome Sequencing Center for Infectious Disease"/>
            <person name="Wu L."/>
            <person name="Ma J."/>
        </authorList>
    </citation>
    <scope>NUCLEOTIDE SEQUENCE [LARGE SCALE GENOMIC DNA]</scope>
    <source>
        <strain evidence="6">CGMCC 1.3685</strain>
    </source>
</reference>
<dbReference type="InterPro" id="IPR036388">
    <property type="entry name" value="WH-like_DNA-bd_sf"/>
</dbReference>
<evidence type="ECO:0000256" key="2">
    <source>
        <dbReference type="ARBA" id="ARBA00022759"/>
    </source>
</evidence>
<proteinExistence type="predicted"/>
<dbReference type="InterPro" id="IPR015210">
    <property type="entry name" value="NaeI"/>
</dbReference>
<dbReference type="GeneID" id="303302957"/>
<evidence type="ECO:0000256" key="3">
    <source>
        <dbReference type="ARBA" id="ARBA00022801"/>
    </source>
</evidence>
<keyword evidence="1" id="KW-0540">Nuclease</keyword>
<accession>A0ABQ2D8N6</accession>
<evidence type="ECO:0000259" key="4">
    <source>
        <dbReference type="Pfam" id="PF09126"/>
    </source>
</evidence>
<dbReference type="Gene3D" id="1.10.10.10">
    <property type="entry name" value="Winged helix-like DNA-binding domain superfamily/Winged helix DNA-binding domain"/>
    <property type="match status" value="1"/>
</dbReference>
<keyword evidence="6" id="KW-1185">Reference proteome</keyword>
<name>A0ABQ2D8N6_9MICC</name>
<keyword evidence="3" id="KW-0378">Hydrolase</keyword>
<sequence length="314" mass="35452">MKKILFPFGNECVSDGNSTPHIVEDPLADADFQTVYEWLLSQPIEERLTGAVNDAIEYVLDGARTWRFDLDSPDVDSDERASLGTKLQYRVLDALNLKKLPPLDTNILGIPVELKGTVRKNWMIPREGQCQICLLIQVDSSNDRYQAFLMRTHRLWLNEGGNQDKKRTIVAEAIRTYALPVVPWTPLPPNPLKLLKPDELAIVFNLRNGIKRRLTALFGFLPDVVIPRISIETVGANAKDVARRARQAKPDVYVEHGLVLLMGTWPLQREMAAKHGFDISNEAWIALTPETLGDDFAVAWQMSRESGRGEERLS</sequence>
<dbReference type="InterPro" id="IPR037057">
    <property type="entry name" value="DNA_rep_MutH/T2_RE_sf"/>
</dbReference>
<dbReference type="RefSeq" id="WP_188683500.1">
    <property type="nucleotide sequence ID" value="NZ_BMKX01000001.1"/>
</dbReference>
<dbReference type="InterPro" id="IPR011335">
    <property type="entry name" value="Restrct_endonuc-II-like"/>
</dbReference>
<evidence type="ECO:0000256" key="1">
    <source>
        <dbReference type="ARBA" id="ARBA00022722"/>
    </source>
</evidence>
<organism evidence="5 6">
    <name type="scientific">Glutamicibacter ardleyensis</name>
    <dbReference type="NCBI Taxonomy" id="225894"/>
    <lineage>
        <taxon>Bacteria</taxon>
        <taxon>Bacillati</taxon>
        <taxon>Actinomycetota</taxon>
        <taxon>Actinomycetes</taxon>
        <taxon>Micrococcales</taxon>
        <taxon>Micrococcaceae</taxon>
        <taxon>Glutamicibacter</taxon>
    </lineage>
</organism>
<keyword evidence="2" id="KW-0255">Endonuclease</keyword>
<evidence type="ECO:0000313" key="6">
    <source>
        <dbReference type="Proteomes" id="UP000606115"/>
    </source>
</evidence>
<dbReference type="SUPFAM" id="SSF52980">
    <property type="entry name" value="Restriction endonuclease-like"/>
    <property type="match status" value="1"/>
</dbReference>
<dbReference type="EMBL" id="BMKX01000001">
    <property type="protein sequence ID" value="GGJ49924.1"/>
    <property type="molecule type" value="Genomic_DNA"/>
</dbReference>
<dbReference type="Pfam" id="PF09126">
    <property type="entry name" value="NaeI"/>
    <property type="match status" value="1"/>
</dbReference>
<gene>
    <name evidence="5" type="ORF">GCM10007173_05580</name>
</gene>
<evidence type="ECO:0000313" key="5">
    <source>
        <dbReference type="EMBL" id="GGJ49924.1"/>
    </source>
</evidence>